<reference evidence="2 3" key="1">
    <citation type="submission" date="2023-01" db="EMBL/GenBank/DDBJ databases">
        <title>Cultivation and genomic characterization of new, ubiquitous marine nitrite-oxidizing bacteria from the Nitrospirales.</title>
        <authorList>
            <person name="Mueller A.J."/>
            <person name="Daebeler A."/>
            <person name="Herbold C.W."/>
            <person name="Kirkegaard R.H."/>
            <person name="Daims H."/>
        </authorList>
    </citation>
    <scope>NUCLEOTIDE SEQUENCE [LARGE SCALE GENOMIC DNA]</scope>
    <source>
        <strain evidence="2 3">VA</strain>
    </source>
</reference>
<gene>
    <name evidence="2" type="ORF">PP769_16390</name>
</gene>
<proteinExistence type="predicted"/>
<dbReference type="Pfam" id="PF12228">
    <property type="entry name" value="DUF3604"/>
    <property type="match status" value="1"/>
</dbReference>
<evidence type="ECO:0000256" key="1">
    <source>
        <dbReference type="SAM" id="SignalP"/>
    </source>
</evidence>
<accession>A0AA96GF35</accession>
<protein>
    <submittedName>
        <fullName evidence="2">DUF3604 domain-containing protein</fullName>
    </submittedName>
</protein>
<dbReference type="InterPro" id="IPR022028">
    <property type="entry name" value="DUF3604"/>
</dbReference>
<evidence type="ECO:0000313" key="3">
    <source>
        <dbReference type="Proteomes" id="UP001302719"/>
    </source>
</evidence>
<organism evidence="2 3">
    <name type="scientific">Candidatus Nitrospira allomarina</name>
    <dbReference type="NCBI Taxonomy" id="3020900"/>
    <lineage>
        <taxon>Bacteria</taxon>
        <taxon>Pseudomonadati</taxon>
        <taxon>Nitrospirota</taxon>
        <taxon>Nitrospiria</taxon>
        <taxon>Nitrospirales</taxon>
        <taxon>Nitrospiraceae</taxon>
        <taxon>Nitrospira</taxon>
    </lineage>
</organism>
<dbReference type="AlphaFoldDB" id="A0AA96GF35"/>
<dbReference type="EMBL" id="CP116967">
    <property type="protein sequence ID" value="WNM57529.1"/>
    <property type="molecule type" value="Genomic_DNA"/>
</dbReference>
<dbReference type="KEGG" id="nall:PP769_16390"/>
<keyword evidence="3" id="KW-1185">Reference proteome</keyword>
<dbReference type="Gene3D" id="3.20.20.140">
    <property type="entry name" value="Metal-dependent hydrolases"/>
    <property type="match status" value="1"/>
</dbReference>
<name>A0AA96GF35_9BACT</name>
<dbReference type="SUPFAM" id="SSF89550">
    <property type="entry name" value="PHP domain-like"/>
    <property type="match status" value="1"/>
</dbReference>
<dbReference type="RefSeq" id="WP_312642102.1">
    <property type="nucleotide sequence ID" value="NZ_CP116967.1"/>
</dbReference>
<dbReference type="InterPro" id="IPR016195">
    <property type="entry name" value="Pol/histidinol_Pase-like"/>
</dbReference>
<sequence>MKTRVVGQTILSGMMVFTLSFHLADIATGASPGLSAPEKGSVEKAFPSKPPYSPYAGRSFPTRPFFGDTHLHTSFSMDAGAFGARLTPRDAYQFARGGEVIASSGQPVKLSRPLDFLVVADHSDNMGFFPDLFAGKPEVLADPTGRKWYDMLQSGKGAEAAIEIIMSFSHGTFPKPLMYFPGTRPYRNAWQETIKAAEDFNEPGRFTAFIGYEWTSNTGGNNLHRNIIFRDNGDKASQVEPFTVYPPMGSDNPEDLWKWMAAYERKTGGSVLAIAHNGNLSNGLMFPTIETFGKTIDREYVETRAKWERLYEATQTKGDGETHPFLSPNDEFADFETWDKGNLDGSVAKTKEMLEFEYARSGLKNGLMLEKKFGTNPFKFGLIGSSDAHTGLSALEEENFFGKTTPQEPSPERMTKAFFDNPKTGVKVMDWEVAAAGYAGVWATENTREALWDAMERKETYATTGPRMLVRFFGGFDFKPGDAHNRMPANIGYTKGVPMGGDLRDAPQGKSPTFLVAALKDPIGANLDRIQIIKGWLSKDGALQEKVYDVVWGDADKRRPESDGKLPPVGSTVDLENATWTNTIGDPELITVWTDPDFDPSVRAFYYARVLEIPTPRWTAYDAKRFGVIPPPDARMVLQERAYTSPIWYNPGT</sequence>
<evidence type="ECO:0000313" key="2">
    <source>
        <dbReference type="EMBL" id="WNM57529.1"/>
    </source>
</evidence>
<dbReference type="Proteomes" id="UP001302719">
    <property type="component" value="Chromosome"/>
</dbReference>
<feature type="chain" id="PRO_5041675893" evidence="1">
    <location>
        <begin position="24"/>
        <end position="653"/>
    </location>
</feature>
<keyword evidence="1" id="KW-0732">Signal</keyword>
<feature type="signal peptide" evidence="1">
    <location>
        <begin position="1"/>
        <end position="23"/>
    </location>
</feature>